<feature type="transmembrane region" description="Helical" evidence="2">
    <location>
        <begin position="65"/>
        <end position="87"/>
    </location>
</feature>
<evidence type="ECO:0000313" key="3">
    <source>
        <dbReference type="EMBL" id="BES99491.1"/>
    </source>
</evidence>
<dbReference type="Proteomes" id="UP001307889">
    <property type="component" value="Chromosome 10"/>
</dbReference>
<keyword evidence="2" id="KW-0472">Membrane</keyword>
<keyword evidence="2" id="KW-0812">Transmembrane</keyword>
<keyword evidence="2" id="KW-1133">Transmembrane helix</keyword>
<evidence type="ECO:0000313" key="4">
    <source>
        <dbReference type="Proteomes" id="UP001307889"/>
    </source>
</evidence>
<feature type="transmembrane region" description="Helical" evidence="2">
    <location>
        <begin position="24"/>
        <end position="53"/>
    </location>
</feature>
<evidence type="ECO:0008006" key="5">
    <source>
        <dbReference type="Google" id="ProtNLM"/>
    </source>
</evidence>
<feature type="region of interest" description="Disordered" evidence="1">
    <location>
        <begin position="155"/>
        <end position="181"/>
    </location>
</feature>
<gene>
    <name evidence="3" type="ORF">NTJ_12308</name>
</gene>
<reference evidence="3 4" key="1">
    <citation type="submission" date="2023-09" db="EMBL/GenBank/DDBJ databases">
        <title>Nesidiocoris tenuis whole genome shotgun sequence.</title>
        <authorList>
            <person name="Shibata T."/>
            <person name="Shimoda M."/>
            <person name="Kobayashi T."/>
            <person name="Uehara T."/>
        </authorList>
    </citation>
    <scope>NUCLEOTIDE SEQUENCE [LARGE SCALE GENOMIC DNA]</scope>
    <source>
        <strain evidence="3 4">Japan</strain>
    </source>
</reference>
<accession>A0ABN7B4Z6</accession>
<dbReference type="EMBL" id="AP028918">
    <property type="protein sequence ID" value="BES99491.1"/>
    <property type="molecule type" value="Genomic_DNA"/>
</dbReference>
<name>A0ABN7B4Z6_9HEMI</name>
<evidence type="ECO:0000256" key="1">
    <source>
        <dbReference type="SAM" id="MobiDB-lite"/>
    </source>
</evidence>
<proteinExistence type="predicted"/>
<sequence>MGGSHIAGAVMYTSSYKSMISRPVFVAFFIVQALSVIIEVATAVCVMICINYETEYHDVVLVAKMAIGLLLVSFVVLISVIILSLYAHAHHGLAHRFAADSCRDECAKGTDVIAHLFVGCTYEAIAINSCALPVVIYVLKKAVLFVKSEQQERKERYRAAKSRQPQSKRHQGPGHSQGGSTISLVDAVIPEIKL</sequence>
<organism evidence="3 4">
    <name type="scientific">Nesidiocoris tenuis</name>
    <dbReference type="NCBI Taxonomy" id="355587"/>
    <lineage>
        <taxon>Eukaryota</taxon>
        <taxon>Metazoa</taxon>
        <taxon>Ecdysozoa</taxon>
        <taxon>Arthropoda</taxon>
        <taxon>Hexapoda</taxon>
        <taxon>Insecta</taxon>
        <taxon>Pterygota</taxon>
        <taxon>Neoptera</taxon>
        <taxon>Paraneoptera</taxon>
        <taxon>Hemiptera</taxon>
        <taxon>Heteroptera</taxon>
        <taxon>Panheteroptera</taxon>
        <taxon>Cimicomorpha</taxon>
        <taxon>Miridae</taxon>
        <taxon>Dicyphina</taxon>
        <taxon>Nesidiocoris</taxon>
    </lineage>
</organism>
<protein>
    <recommendedName>
        <fullName evidence="5">G-protein coupled receptors family 1 profile domain-containing protein</fullName>
    </recommendedName>
</protein>
<evidence type="ECO:0000256" key="2">
    <source>
        <dbReference type="SAM" id="Phobius"/>
    </source>
</evidence>
<keyword evidence="4" id="KW-1185">Reference proteome</keyword>